<dbReference type="InterPro" id="IPR050596">
    <property type="entry name" value="AspAT/PAT-like"/>
</dbReference>
<evidence type="ECO:0000313" key="8">
    <source>
        <dbReference type="EMBL" id="PWC13387.1"/>
    </source>
</evidence>
<evidence type="ECO:0000256" key="5">
    <source>
        <dbReference type="ARBA" id="ARBA00022898"/>
    </source>
</evidence>
<dbReference type="InterPro" id="IPR004839">
    <property type="entry name" value="Aminotransferase_I/II_large"/>
</dbReference>
<gene>
    <name evidence="8" type="ORF">DDT56_15935</name>
</gene>
<reference evidence="8 9" key="1">
    <citation type="submission" date="2018-04" db="EMBL/GenBank/DDBJ databases">
        <title>Brenneria corticis sp.nov.</title>
        <authorList>
            <person name="Li Y."/>
        </authorList>
    </citation>
    <scope>NUCLEOTIDE SEQUENCE [LARGE SCALE GENOMIC DNA]</scope>
    <source>
        <strain evidence="8 9">CFCC 11842</strain>
    </source>
</reference>
<dbReference type="Proteomes" id="UP000296159">
    <property type="component" value="Unassembled WGS sequence"/>
</dbReference>
<dbReference type="InterPro" id="IPR015422">
    <property type="entry name" value="PyrdxlP-dep_Trfase_small"/>
</dbReference>
<dbReference type="PANTHER" id="PTHR46383:SF1">
    <property type="entry name" value="ASPARTATE AMINOTRANSFERASE"/>
    <property type="match status" value="1"/>
</dbReference>
<dbReference type="InterPro" id="IPR015421">
    <property type="entry name" value="PyrdxlP-dep_Trfase_major"/>
</dbReference>
<comment type="caution">
    <text evidence="8">The sequence shown here is derived from an EMBL/GenBank/DDBJ whole genome shotgun (WGS) entry which is preliminary data.</text>
</comment>
<dbReference type="GO" id="GO:0006520">
    <property type="term" value="P:amino acid metabolic process"/>
    <property type="evidence" value="ECO:0007669"/>
    <property type="project" value="InterPro"/>
</dbReference>
<sequence length="402" mass="43501">MSAIHIASRITRIKTSPSSTAADRANALRRAGRSIVNLVTGEPDFDTPEVIRQAASAAIERGETRYTQNNGTPALRQAIADKFRRENRLHFAPDDIIVTCGAKSAIFNALAATLEPGDKVLIPAPFWVSYPDMVLACDGEPLIVPCQEEHGFKLTAEQLRAAITPDCRWLLLNSPSNPSGASYSEDELRALADVLLDHPRLAIMTDDIYEHIRFDRVAPTHLLAVEPKLADRTLVVNGVSKTYAMTGWRIGYAAGPQALISAMGTLQSQSTSNACSVSQAAALAALASGSEFIERSREIYRQRRDRMAAAVNDIPGLSCRLPDGAFYLYVSCAGILGRRTPQGETLNSDNDVVLYLLESEGVAVVAGAAYGISPYFRLSIATDIDTLLEGAKRMARAVAQLR</sequence>
<comment type="similarity">
    <text evidence="2 6">Belongs to the class-I pyridoxal-phosphate-dependent aminotransferase family.</text>
</comment>
<comment type="cofactor">
    <cofactor evidence="1 6">
        <name>pyridoxal 5'-phosphate</name>
        <dbReference type="ChEBI" id="CHEBI:597326"/>
    </cofactor>
</comment>
<dbReference type="CDD" id="cd00609">
    <property type="entry name" value="AAT_like"/>
    <property type="match status" value="1"/>
</dbReference>
<dbReference type="FunFam" id="3.40.640.10:FF:000033">
    <property type="entry name" value="Aspartate aminotransferase"/>
    <property type="match status" value="1"/>
</dbReference>
<evidence type="ECO:0000256" key="1">
    <source>
        <dbReference type="ARBA" id="ARBA00001933"/>
    </source>
</evidence>
<dbReference type="PANTHER" id="PTHR46383">
    <property type="entry name" value="ASPARTATE AMINOTRANSFERASE"/>
    <property type="match status" value="1"/>
</dbReference>
<dbReference type="Gene3D" id="3.40.640.10">
    <property type="entry name" value="Type I PLP-dependent aspartate aminotransferase-like (Major domain)"/>
    <property type="match status" value="1"/>
</dbReference>
<keyword evidence="5" id="KW-0663">Pyridoxal phosphate</keyword>
<evidence type="ECO:0000313" key="9">
    <source>
        <dbReference type="Proteomes" id="UP000296159"/>
    </source>
</evidence>
<organism evidence="8 9">
    <name type="scientific">Brenneria corticis</name>
    <dbReference type="NCBI Taxonomy" id="2173106"/>
    <lineage>
        <taxon>Bacteria</taxon>
        <taxon>Pseudomonadati</taxon>
        <taxon>Pseudomonadota</taxon>
        <taxon>Gammaproteobacteria</taxon>
        <taxon>Enterobacterales</taxon>
        <taxon>Pectobacteriaceae</taxon>
        <taxon>Brenneria</taxon>
    </lineage>
</organism>
<protein>
    <recommendedName>
        <fullName evidence="6">Aminotransferase</fullName>
        <ecNumber evidence="6">2.6.1.-</ecNumber>
    </recommendedName>
</protein>
<evidence type="ECO:0000256" key="2">
    <source>
        <dbReference type="ARBA" id="ARBA00007441"/>
    </source>
</evidence>
<dbReference type="RefSeq" id="WP_136167410.1">
    <property type="nucleotide sequence ID" value="NZ_KZ819084.1"/>
</dbReference>
<dbReference type="PROSITE" id="PS00105">
    <property type="entry name" value="AA_TRANSFER_CLASS_1"/>
    <property type="match status" value="1"/>
</dbReference>
<evidence type="ECO:0000259" key="7">
    <source>
        <dbReference type="Pfam" id="PF00155"/>
    </source>
</evidence>
<name>A0A2U1TVF0_9GAMM</name>
<dbReference type="GO" id="GO:0008483">
    <property type="term" value="F:transaminase activity"/>
    <property type="evidence" value="ECO:0007669"/>
    <property type="project" value="UniProtKB-KW"/>
</dbReference>
<dbReference type="EMBL" id="QDKH01000019">
    <property type="protein sequence ID" value="PWC13387.1"/>
    <property type="molecule type" value="Genomic_DNA"/>
</dbReference>
<dbReference type="EC" id="2.6.1.-" evidence="6"/>
<dbReference type="SUPFAM" id="SSF53383">
    <property type="entry name" value="PLP-dependent transferases"/>
    <property type="match status" value="1"/>
</dbReference>
<feature type="domain" description="Aminotransferase class I/classII large" evidence="7">
    <location>
        <begin position="35"/>
        <end position="391"/>
    </location>
</feature>
<dbReference type="NCBIfam" id="NF004769">
    <property type="entry name" value="PRK06107.1"/>
    <property type="match status" value="1"/>
</dbReference>
<keyword evidence="4 6" id="KW-0808">Transferase</keyword>
<dbReference type="Pfam" id="PF00155">
    <property type="entry name" value="Aminotran_1_2"/>
    <property type="match status" value="1"/>
</dbReference>
<dbReference type="InterPro" id="IPR004838">
    <property type="entry name" value="NHTrfase_class1_PyrdxlP-BS"/>
</dbReference>
<accession>A0A2U1TVF0</accession>
<dbReference type="Gene3D" id="3.90.1150.10">
    <property type="entry name" value="Aspartate Aminotransferase, domain 1"/>
    <property type="match status" value="1"/>
</dbReference>
<dbReference type="GO" id="GO:0030170">
    <property type="term" value="F:pyridoxal phosphate binding"/>
    <property type="evidence" value="ECO:0007669"/>
    <property type="project" value="InterPro"/>
</dbReference>
<keyword evidence="3 6" id="KW-0032">Aminotransferase</keyword>
<dbReference type="InterPro" id="IPR015424">
    <property type="entry name" value="PyrdxlP-dep_Trfase"/>
</dbReference>
<evidence type="ECO:0000256" key="6">
    <source>
        <dbReference type="RuleBase" id="RU000481"/>
    </source>
</evidence>
<dbReference type="AlphaFoldDB" id="A0A2U1TVF0"/>
<proteinExistence type="inferred from homology"/>
<evidence type="ECO:0000256" key="4">
    <source>
        <dbReference type="ARBA" id="ARBA00022679"/>
    </source>
</evidence>
<evidence type="ECO:0000256" key="3">
    <source>
        <dbReference type="ARBA" id="ARBA00022576"/>
    </source>
</evidence>
<keyword evidence="9" id="KW-1185">Reference proteome</keyword>